<feature type="domain" description="ABC transmembrane type-2" evidence="10">
    <location>
        <begin position="32"/>
        <end position="250"/>
    </location>
</feature>
<evidence type="ECO:0000313" key="12">
    <source>
        <dbReference type="Proteomes" id="UP001652409"/>
    </source>
</evidence>
<comment type="similarity">
    <text evidence="2 9">Belongs to the ABC-2 integral membrane protein family.</text>
</comment>
<dbReference type="Pfam" id="PF01061">
    <property type="entry name" value="ABC2_membrane"/>
    <property type="match status" value="1"/>
</dbReference>
<proteinExistence type="inferred from homology"/>
<keyword evidence="12" id="KW-1185">Reference proteome</keyword>
<organism evidence="11 12">
    <name type="scientific">Blautia ammoniilytica</name>
    <dbReference type="NCBI Taxonomy" id="2981782"/>
    <lineage>
        <taxon>Bacteria</taxon>
        <taxon>Bacillati</taxon>
        <taxon>Bacillota</taxon>
        <taxon>Clostridia</taxon>
        <taxon>Lachnospirales</taxon>
        <taxon>Lachnospiraceae</taxon>
        <taxon>Blautia</taxon>
    </lineage>
</organism>
<dbReference type="RefSeq" id="WP_158420796.1">
    <property type="nucleotide sequence ID" value="NZ_JAOQJL010000006.1"/>
</dbReference>
<feature type="transmembrane region" description="Helical" evidence="9">
    <location>
        <begin position="104"/>
        <end position="129"/>
    </location>
</feature>
<feature type="transmembrane region" description="Helical" evidence="9">
    <location>
        <begin position="230"/>
        <end position="250"/>
    </location>
</feature>
<comment type="caution">
    <text evidence="11">The sequence shown here is derived from an EMBL/GenBank/DDBJ whole genome shotgun (WGS) entry which is preliminary data.</text>
</comment>
<evidence type="ECO:0000256" key="9">
    <source>
        <dbReference type="RuleBase" id="RU361157"/>
    </source>
</evidence>
<evidence type="ECO:0000256" key="1">
    <source>
        <dbReference type="ARBA" id="ARBA00004429"/>
    </source>
</evidence>
<keyword evidence="6 9" id="KW-0812">Transmembrane</keyword>
<dbReference type="PANTHER" id="PTHR30413">
    <property type="entry name" value="INNER MEMBRANE TRANSPORT PERMEASE"/>
    <property type="match status" value="1"/>
</dbReference>
<keyword evidence="5" id="KW-0997">Cell inner membrane</keyword>
<feature type="transmembrane region" description="Helical" evidence="9">
    <location>
        <begin position="63"/>
        <end position="92"/>
    </location>
</feature>
<feature type="transmembrane region" description="Helical" evidence="9">
    <location>
        <begin position="172"/>
        <end position="191"/>
    </location>
</feature>
<evidence type="ECO:0000256" key="2">
    <source>
        <dbReference type="ARBA" id="ARBA00007783"/>
    </source>
</evidence>
<protein>
    <recommendedName>
        <fullName evidence="9">Transport permease protein</fullName>
    </recommendedName>
</protein>
<sequence>MIERIRTIYDYRDMIYSLVRRELRGRYQKSVLGMLWTFLNPFFQIVIYTIVFTLIFPSNIENYYIYLMTGIIPWNFFTEALGQGAGCIVCNSDMTKKIYFPREVLTIASVTAKFVNMLLASVVVFGFLVFSHVGISWHLLLVPAVMLAEYLLALGLTLFFSAVTVYLRDMEYIVGVLLQAWIWATPIMYAIDAIPAFVGHILLLNPMTLVITSYHNLLYYHQLPTALTWIGMYTFGIIILLIGEVVFTHLEGNFAEEL</sequence>
<name>A0ABT2TSS0_9FIRM</name>
<feature type="transmembrane region" description="Helical" evidence="9">
    <location>
        <begin position="31"/>
        <end position="57"/>
    </location>
</feature>
<evidence type="ECO:0000259" key="10">
    <source>
        <dbReference type="PROSITE" id="PS51012"/>
    </source>
</evidence>
<keyword evidence="3 9" id="KW-0813">Transport</keyword>
<accession>A0ABT2TSS0</accession>
<keyword evidence="4 9" id="KW-1003">Cell membrane</keyword>
<dbReference type="PROSITE" id="PS51012">
    <property type="entry name" value="ABC_TM2"/>
    <property type="match status" value="1"/>
</dbReference>
<comment type="subcellular location">
    <subcellularLocation>
        <location evidence="1">Cell inner membrane</location>
        <topology evidence="1">Multi-pass membrane protein</topology>
    </subcellularLocation>
    <subcellularLocation>
        <location evidence="9">Cell membrane</location>
        <topology evidence="9">Multi-pass membrane protein</topology>
    </subcellularLocation>
</comment>
<evidence type="ECO:0000256" key="6">
    <source>
        <dbReference type="ARBA" id="ARBA00022692"/>
    </source>
</evidence>
<dbReference type="InterPro" id="IPR013525">
    <property type="entry name" value="ABC2_TM"/>
</dbReference>
<dbReference type="PANTHER" id="PTHR30413:SF8">
    <property type="entry name" value="TRANSPORT PERMEASE PROTEIN"/>
    <property type="match status" value="1"/>
</dbReference>
<evidence type="ECO:0000313" key="11">
    <source>
        <dbReference type="EMBL" id="MCU6764597.1"/>
    </source>
</evidence>
<keyword evidence="8 9" id="KW-0472">Membrane</keyword>
<feature type="transmembrane region" description="Helical" evidence="9">
    <location>
        <begin position="135"/>
        <end position="160"/>
    </location>
</feature>
<evidence type="ECO:0000256" key="3">
    <source>
        <dbReference type="ARBA" id="ARBA00022448"/>
    </source>
</evidence>
<dbReference type="InterPro" id="IPR047817">
    <property type="entry name" value="ABC2_TM_bact-type"/>
</dbReference>
<gene>
    <name evidence="11" type="ORF">OCV61_04140</name>
</gene>
<evidence type="ECO:0000256" key="7">
    <source>
        <dbReference type="ARBA" id="ARBA00022989"/>
    </source>
</evidence>
<dbReference type="EMBL" id="JAOQJL010000006">
    <property type="protein sequence ID" value="MCU6764597.1"/>
    <property type="molecule type" value="Genomic_DNA"/>
</dbReference>
<feature type="transmembrane region" description="Helical" evidence="9">
    <location>
        <begin position="197"/>
        <end position="218"/>
    </location>
</feature>
<evidence type="ECO:0000256" key="8">
    <source>
        <dbReference type="ARBA" id="ARBA00023136"/>
    </source>
</evidence>
<reference evidence="11 12" key="1">
    <citation type="journal article" date="2021" name="ISME Commun">
        <title>Automated analysis of genomic sequences facilitates high-throughput and comprehensive description of bacteria.</title>
        <authorList>
            <person name="Hitch T.C.A."/>
        </authorList>
    </citation>
    <scope>NUCLEOTIDE SEQUENCE [LARGE SCALE GENOMIC DNA]</scope>
    <source>
        <strain evidence="11 12">Sanger_23</strain>
    </source>
</reference>
<keyword evidence="7 9" id="KW-1133">Transmembrane helix</keyword>
<dbReference type="Proteomes" id="UP001652409">
    <property type="component" value="Unassembled WGS sequence"/>
</dbReference>
<evidence type="ECO:0000256" key="5">
    <source>
        <dbReference type="ARBA" id="ARBA00022519"/>
    </source>
</evidence>
<evidence type="ECO:0000256" key="4">
    <source>
        <dbReference type="ARBA" id="ARBA00022475"/>
    </source>
</evidence>